<dbReference type="EMBL" id="CP113797">
    <property type="protein sequence ID" value="WAL61331.1"/>
    <property type="molecule type" value="Genomic_DNA"/>
</dbReference>
<reference evidence="1" key="1">
    <citation type="submission" date="2022-12" db="EMBL/GenBank/DDBJ databases">
        <title>Polyphasic identification of a Novel Hot-Spring Cyanobacterium Ocullathermofonsia sinensis gen nov. sp. nov. and Genomic Insights on its Adaptations to the Thermal Habitat.</title>
        <authorList>
            <person name="Daroch M."/>
            <person name="Tang J."/>
            <person name="Jiang Y."/>
        </authorList>
    </citation>
    <scope>NUCLEOTIDE SEQUENCE</scope>
    <source>
        <strain evidence="1">PKUAC-SCTA174</strain>
    </source>
</reference>
<dbReference type="AlphaFoldDB" id="A0A9E8ZMP9"/>
<gene>
    <name evidence="1" type="ORF">OXH18_04860</name>
</gene>
<proteinExistence type="predicted"/>
<dbReference type="KEGG" id="tsin:OXH18_04860"/>
<accession>A0A9E8ZMP9</accession>
<evidence type="ECO:0000313" key="2">
    <source>
        <dbReference type="Proteomes" id="UP001163152"/>
    </source>
</evidence>
<dbReference type="Proteomes" id="UP001163152">
    <property type="component" value="Chromosome"/>
</dbReference>
<sequence length="46" mass="5118">MRYSIMLQLVSLITLVLLGNAAFFAWIQNRALPDQINSGEVTPSQP</sequence>
<name>A0A9E8ZMP9_9CYAN</name>
<evidence type="ECO:0000313" key="1">
    <source>
        <dbReference type="EMBL" id="WAL61331.1"/>
    </source>
</evidence>
<protein>
    <submittedName>
        <fullName evidence="1">Uncharacterized protein</fullName>
    </submittedName>
</protein>
<dbReference type="RefSeq" id="WP_268611284.1">
    <property type="nucleotide sequence ID" value="NZ_CP113797.1"/>
</dbReference>
<keyword evidence="2" id="KW-1185">Reference proteome</keyword>
<organism evidence="1 2">
    <name type="scientific">Thermocoleostomius sinensis A174</name>
    <dbReference type="NCBI Taxonomy" id="2016057"/>
    <lineage>
        <taxon>Bacteria</taxon>
        <taxon>Bacillati</taxon>
        <taxon>Cyanobacteriota</taxon>
        <taxon>Cyanophyceae</taxon>
        <taxon>Oculatellales</taxon>
        <taxon>Oculatellaceae</taxon>
        <taxon>Thermocoleostomius</taxon>
    </lineage>
</organism>